<dbReference type="InterPro" id="IPR006015">
    <property type="entry name" value="Universal_stress_UspA"/>
</dbReference>
<dbReference type="RefSeq" id="WP_379717507.1">
    <property type="nucleotide sequence ID" value="NZ_JBHSMS010000013.1"/>
</dbReference>
<keyword evidence="4" id="KW-1185">Reference proteome</keyword>
<dbReference type="PANTHER" id="PTHR46268">
    <property type="entry name" value="STRESS RESPONSE PROTEIN NHAX"/>
    <property type="match status" value="1"/>
</dbReference>
<dbReference type="InterPro" id="IPR014729">
    <property type="entry name" value="Rossmann-like_a/b/a_fold"/>
</dbReference>
<dbReference type="Gene3D" id="3.40.50.620">
    <property type="entry name" value="HUPs"/>
    <property type="match status" value="1"/>
</dbReference>
<feature type="domain" description="UspA" evidence="2">
    <location>
        <begin position="1"/>
        <end position="144"/>
    </location>
</feature>
<organism evidence="3 4">
    <name type="scientific">Massilia jejuensis</name>
    <dbReference type="NCBI Taxonomy" id="648894"/>
    <lineage>
        <taxon>Bacteria</taxon>
        <taxon>Pseudomonadati</taxon>
        <taxon>Pseudomonadota</taxon>
        <taxon>Betaproteobacteria</taxon>
        <taxon>Burkholderiales</taxon>
        <taxon>Oxalobacteraceae</taxon>
        <taxon>Telluria group</taxon>
        <taxon>Massilia</taxon>
    </lineage>
</organism>
<comment type="similarity">
    <text evidence="1">Belongs to the universal stress protein A family.</text>
</comment>
<dbReference type="EMBL" id="JBHSMS010000013">
    <property type="protein sequence ID" value="MFC5510325.1"/>
    <property type="molecule type" value="Genomic_DNA"/>
</dbReference>
<gene>
    <name evidence="3" type="ORF">ACFPOU_04180</name>
</gene>
<dbReference type="Pfam" id="PF00582">
    <property type="entry name" value="Usp"/>
    <property type="match status" value="1"/>
</dbReference>
<evidence type="ECO:0000313" key="4">
    <source>
        <dbReference type="Proteomes" id="UP001596031"/>
    </source>
</evidence>
<sequence>MKKLLVPFDGSESALRAVRHAAAEATSGPAAEIHLLHVIEPLLPAMLSDPPDACEAGRLDAHFPAQAAEALAPAVAILVRAGARYSLHCLNGKPGAQIAAYARLAGCDAIVMGTHGRSAGANLLIGSVATQVVKLADIPVTLVK</sequence>
<protein>
    <submittedName>
        <fullName evidence="3">Universal stress protein</fullName>
    </submittedName>
</protein>
<dbReference type="PANTHER" id="PTHR46268:SF6">
    <property type="entry name" value="UNIVERSAL STRESS PROTEIN UP12"/>
    <property type="match status" value="1"/>
</dbReference>
<evidence type="ECO:0000259" key="2">
    <source>
        <dbReference type="Pfam" id="PF00582"/>
    </source>
</evidence>
<name>A0ABW0PCW4_9BURK</name>
<evidence type="ECO:0000256" key="1">
    <source>
        <dbReference type="ARBA" id="ARBA00008791"/>
    </source>
</evidence>
<comment type="caution">
    <text evidence="3">The sequence shown here is derived from an EMBL/GenBank/DDBJ whole genome shotgun (WGS) entry which is preliminary data.</text>
</comment>
<dbReference type="CDD" id="cd00293">
    <property type="entry name" value="USP-like"/>
    <property type="match status" value="1"/>
</dbReference>
<dbReference type="SUPFAM" id="SSF52402">
    <property type="entry name" value="Adenine nucleotide alpha hydrolases-like"/>
    <property type="match status" value="1"/>
</dbReference>
<accession>A0ABW0PCW4</accession>
<dbReference type="PRINTS" id="PR01438">
    <property type="entry name" value="UNVRSLSTRESS"/>
</dbReference>
<evidence type="ECO:0000313" key="3">
    <source>
        <dbReference type="EMBL" id="MFC5510325.1"/>
    </source>
</evidence>
<proteinExistence type="inferred from homology"/>
<dbReference type="InterPro" id="IPR006016">
    <property type="entry name" value="UspA"/>
</dbReference>
<dbReference type="Proteomes" id="UP001596031">
    <property type="component" value="Unassembled WGS sequence"/>
</dbReference>
<reference evidence="4" key="1">
    <citation type="journal article" date="2019" name="Int. J. Syst. Evol. Microbiol.">
        <title>The Global Catalogue of Microorganisms (GCM) 10K type strain sequencing project: providing services to taxonomists for standard genome sequencing and annotation.</title>
        <authorList>
            <consortium name="The Broad Institute Genomics Platform"/>
            <consortium name="The Broad Institute Genome Sequencing Center for Infectious Disease"/>
            <person name="Wu L."/>
            <person name="Ma J."/>
        </authorList>
    </citation>
    <scope>NUCLEOTIDE SEQUENCE [LARGE SCALE GENOMIC DNA]</scope>
    <source>
        <strain evidence="4">CCUG 38813</strain>
    </source>
</reference>